<keyword evidence="10" id="KW-0675">Receptor</keyword>
<dbReference type="InterPro" id="IPR036942">
    <property type="entry name" value="Beta-barrel_TonB_sf"/>
</dbReference>
<dbReference type="GO" id="GO:0030246">
    <property type="term" value="F:carbohydrate binding"/>
    <property type="evidence" value="ECO:0007669"/>
    <property type="project" value="InterPro"/>
</dbReference>
<dbReference type="InterPro" id="IPR039426">
    <property type="entry name" value="TonB-dep_rcpt-like"/>
</dbReference>
<dbReference type="SUPFAM" id="SSF56935">
    <property type="entry name" value="Porins"/>
    <property type="match status" value="1"/>
</dbReference>
<dbReference type="GO" id="GO:0009279">
    <property type="term" value="C:cell outer membrane"/>
    <property type="evidence" value="ECO:0007669"/>
    <property type="project" value="UniProtKB-SubCell"/>
</dbReference>
<evidence type="ECO:0000313" key="11">
    <source>
        <dbReference type="Proteomes" id="UP000268033"/>
    </source>
</evidence>
<keyword evidence="4" id="KW-0812">Transmembrane</keyword>
<dbReference type="GO" id="GO:0044718">
    <property type="term" value="P:siderophore transmembrane transport"/>
    <property type="evidence" value="ECO:0007669"/>
    <property type="project" value="TreeGrafter"/>
</dbReference>
<keyword evidence="11" id="KW-1185">Reference proteome</keyword>
<dbReference type="PANTHER" id="PTHR30069:SF46">
    <property type="entry name" value="OAR PROTEIN"/>
    <property type="match status" value="1"/>
</dbReference>
<evidence type="ECO:0000259" key="8">
    <source>
        <dbReference type="Pfam" id="PF07715"/>
    </source>
</evidence>
<dbReference type="Gene3D" id="2.170.130.10">
    <property type="entry name" value="TonB-dependent receptor, plug domain"/>
    <property type="match status" value="1"/>
</dbReference>
<comment type="caution">
    <text evidence="10">The sequence shown here is derived from an EMBL/GenBank/DDBJ whole genome shotgun (WGS) entry which is preliminary data.</text>
</comment>
<dbReference type="Pfam" id="PF13620">
    <property type="entry name" value="CarboxypepD_reg"/>
    <property type="match status" value="1"/>
</dbReference>
<dbReference type="STRING" id="584787.GCA_001247655_01375"/>
<dbReference type="InterPro" id="IPR057601">
    <property type="entry name" value="Oar-like_b-barrel"/>
</dbReference>
<dbReference type="GO" id="GO:0015344">
    <property type="term" value="F:siderophore uptake transmembrane transporter activity"/>
    <property type="evidence" value="ECO:0007669"/>
    <property type="project" value="TreeGrafter"/>
</dbReference>
<keyword evidence="7" id="KW-0732">Signal</keyword>
<evidence type="ECO:0000259" key="9">
    <source>
        <dbReference type="Pfam" id="PF25183"/>
    </source>
</evidence>
<dbReference type="RefSeq" id="WP_123422722.1">
    <property type="nucleotide sequence ID" value="NZ_JBLXEP010000008.1"/>
</dbReference>
<organism evidence="10 11">
    <name type="scientific">Gallaecimonas pentaromativorans</name>
    <dbReference type="NCBI Taxonomy" id="584787"/>
    <lineage>
        <taxon>Bacteria</taxon>
        <taxon>Pseudomonadati</taxon>
        <taxon>Pseudomonadota</taxon>
        <taxon>Gammaproteobacteria</taxon>
        <taxon>Enterobacterales</taxon>
        <taxon>Gallaecimonadaceae</taxon>
        <taxon>Gallaecimonas</taxon>
    </lineage>
</organism>
<dbReference type="AlphaFoldDB" id="A0A3N1NU63"/>
<keyword evidence="6" id="KW-0998">Cell outer membrane</keyword>
<dbReference type="Gene3D" id="2.60.40.1120">
    <property type="entry name" value="Carboxypeptidase-like, regulatory domain"/>
    <property type="match status" value="1"/>
</dbReference>
<dbReference type="EMBL" id="RJUL01000017">
    <property type="protein sequence ID" value="ROQ18748.1"/>
    <property type="molecule type" value="Genomic_DNA"/>
</dbReference>
<keyword evidence="3" id="KW-1134">Transmembrane beta strand</keyword>
<evidence type="ECO:0000256" key="6">
    <source>
        <dbReference type="ARBA" id="ARBA00023237"/>
    </source>
</evidence>
<dbReference type="PANTHER" id="PTHR30069">
    <property type="entry name" value="TONB-DEPENDENT OUTER MEMBRANE RECEPTOR"/>
    <property type="match status" value="1"/>
</dbReference>
<dbReference type="SUPFAM" id="SSF49452">
    <property type="entry name" value="Starch-binding domain-like"/>
    <property type="match status" value="1"/>
</dbReference>
<dbReference type="InterPro" id="IPR012910">
    <property type="entry name" value="Plug_dom"/>
</dbReference>
<evidence type="ECO:0000256" key="5">
    <source>
        <dbReference type="ARBA" id="ARBA00023136"/>
    </source>
</evidence>
<reference evidence="10 11" key="1">
    <citation type="submission" date="2018-11" db="EMBL/GenBank/DDBJ databases">
        <title>Genomic Encyclopedia of Type Strains, Phase IV (KMG-IV): sequencing the most valuable type-strain genomes for metagenomic binning, comparative biology and taxonomic classification.</title>
        <authorList>
            <person name="Goeker M."/>
        </authorList>
    </citation>
    <scope>NUCLEOTIDE SEQUENCE [LARGE SCALE GENOMIC DNA]</scope>
    <source>
        <strain evidence="10 11">DSM 21945</strain>
    </source>
</reference>
<evidence type="ECO:0000256" key="2">
    <source>
        <dbReference type="ARBA" id="ARBA00022448"/>
    </source>
</evidence>
<feature type="chain" id="PRO_5017977491" evidence="7">
    <location>
        <begin position="27"/>
        <end position="1061"/>
    </location>
</feature>
<feature type="domain" description="TonB-dependent receptor plug" evidence="8">
    <location>
        <begin position="133"/>
        <end position="233"/>
    </location>
</feature>
<proteinExistence type="predicted"/>
<keyword evidence="2" id="KW-0813">Transport</keyword>
<name>A0A3N1NU63_9GAMM</name>
<evidence type="ECO:0000313" key="10">
    <source>
        <dbReference type="EMBL" id="ROQ18748.1"/>
    </source>
</evidence>
<sequence>MIKGLVKSRLALALSLALGASSVAYADDTSSSIRGTITGPQGQPAANTKVILMHQPTGTVTEVMTKADGTYSATGLRVGGPYLVVVDSDTFQDVQQDGIFLQLGQTLRLNEQLKAEGDDTEKLTVYGQKITSNKGSSSVFGEDDIQGAPTFNRDLKEVARNNPYANMLPGDTAPMSFAGSNPRYNSITVDGVAINDDFGLNNNGYPTQRSPISIDAIEQVAVEVAPFDASEGGFTGGHINAVTKSGTNEFHGSLGYEYMSDSLAGTPENPDTGKDVPLDFERKTYSVTLGGPIIKDKLFFFGAYEESTEPSQVSWGPKGSGAANEANFTEEQLAQVSQIAKDVYGIDIGGWDSAPDTKNKNWLIKLDWNVNADHRLAFTYNKTEGNVINNQTTKDTTLQLDTNWYNYEQDMDVYKLQWYADWTPDFSSEIYASYKKVDSISGLKTKAYGDITIKTLVPDPNDPTKTIGADLNFGPDYNRHANELNNKTYKLGAKFNYSVGDHQLKFGGEYQKLDVFNIFVRNSLGSYTFGTSKNGGGIDAFLNQQADSFYYENAYTNNPNDAAADFSLGMGNAYVQDTWYLSDKWELGLGMRYERYFVSDKPTFNQNFYDRYGYSNQENLDGLDIWLPRVSLTWYATDDLTVNGGVGRFTGGRPNVWLSNSFSNDGYTLVQFDRNEVTPDQYLDNVTLTNIPTAVTDAMHAGDGSTNSIDPNYKLPSDWVARIATDYRFDIPSVGNDFNWHFEVMRKWMTDNSAWKDISRCVSGQTAAGVNIYEPCDSTAASDHYDLQLTNENKDGKAWIISTSLQKDWDSGVSLYTSYTHQNIDEGNPGTSSTATSNYQYNIVKDRNMEEIGTADYEVEHSFKVTLGYTHEFFQGYASRFNLFFQRRSGTHYSYTMGMYKDGDLGDNSSFYNAGSYLPYIPTGPNDPALSPESSLSYEQIMQYAANAGVGSGFVGKGTGTSPWVTTLDFQFQQEVPGFAKGQKGIFYFTIQNLANLLNKDWGQVKTMQYTDVTFIDFAGLDSQGRYKYDAPNSGYNGGNWDTFEAEESTWRIKAGIKYTF</sequence>
<dbReference type="InterPro" id="IPR013784">
    <property type="entry name" value="Carb-bd-like_fold"/>
</dbReference>
<keyword evidence="5" id="KW-0472">Membrane</keyword>
<dbReference type="InterPro" id="IPR037066">
    <property type="entry name" value="Plug_dom_sf"/>
</dbReference>
<dbReference type="Gene3D" id="2.40.170.20">
    <property type="entry name" value="TonB-dependent receptor, beta-barrel domain"/>
    <property type="match status" value="1"/>
</dbReference>
<evidence type="ECO:0000256" key="3">
    <source>
        <dbReference type="ARBA" id="ARBA00022452"/>
    </source>
</evidence>
<feature type="domain" description="TonB-dependent transporter Oar-like beta-barrel" evidence="9">
    <location>
        <begin position="242"/>
        <end position="312"/>
    </location>
</feature>
<protein>
    <submittedName>
        <fullName evidence="10">TonB-dependent receptor-like protein</fullName>
    </submittedName>
</protein>
<dbReference type="Proteomes" id="UP000268033">
    <property type="component" value="Unassembled WGS sequence"/>
</dbReference>
<feature type="signal peptide" evidence="7">
    <location>
        <begin position="1"/>
        <end position="26"/>
    </location>
</feature>
<gene>
    <name evidence="10" type="ORF">EDC28_11714</name>
</gene>
<feature type="domain" description="TonB-dependent transporter Oar-like beta-barrel" evidence="9">
    <location>
        <begin position="356"/>
        <end position="997"/>
    </location>
</feature>
<comment type="subcellular location">
    <subcellularLocation>
        <location evidence="1">Cell outer membrane</location>
        <topology evidence="1">Multi-pass membrane protein</topology>
    </subcellularLocation>
</comment>
<evidence type="ECO:0000256" key="7">
    <source>
        <dbReference type="SAM" id="SignalP"/>
    </source>
</evidence>
<evidence type="ECO:0000256" key="1">
    <source>
        <dbReference type="ARBA" id="ARBA00004571"/>
    </source>
</evidence>
<evidence type="ECO:0000256" key="4">
    <source>
        <dbReference type="ARBA" id="ARBA00022692"/>
    </source>
</evidence>
<accession>A0A3N1NU63</accession>
<dbReference type="Pfam" id="PF07715">
    <property type="entry name" value="Plug"/>
    <property type="match status" value="1"/>
</dbReference>
<dbReference type="Pfam" id="PF25183">
    <property type="entry name" value="OMP_b-brl_4"/>
    <property type="match status" value="2"/>
</dbReference>